<dbReference type="AlphaFoldDB" id="E0RWH7"/>
<dbReference type="eggNOG" id="ENOG503316M">
    <property type="taxonomic scope" value="Bacteria"/>
</dbReference>
<feature type="domain" description="Putative zinc-finger" evidence="2">
    <location>
        <begin position="8"/>
        <end position="41"/>
    </location>
</feature>
<keyword evidence="1" id="KW-0812">Transmembrane</keyword>
<organism evidence="3 4">
    <name type="scientific">Butyrivibrio proteoclasticus (strain ATCC 51982 / DSM 14932 / B316)</name>
    <name type="common">Clostridium proteoclasticum</name>
    <dbReference type="NCBI Taxonomy" id="515622"/>
    <lineage>
        <taxon>Bacteria</taxon>
        <taxon>Bacillati</taxon>
        <taxon>Bacillota</taxon>
        <taxon>Clostridia</taxon>
        <taxon>Lachnospirales</taxon>
        <taxon>Lachnospiraceae</taxon>
        <taxon>Butyrivibrio</taxon>
    </lineage>
</organism>
<feature type="transmembrane region" description="Helical" evidence="1">
    <location>
        <begin position="86"/>
        <end position="112"/>
    </location>
</feature>
<name>E0RWH7_BUTPB</name>
<dbReference type="EMBL" id="CP001810">
    <property type="protein sequence ID" value="ADL34351.1"/>
    <property type="molecule type" value="Genomic_DNA"/>
</dbReference>
<accession>E0RWH7</accession>
<dbReference type="Proteomes" id="UP000001299">
    <property type="component" value="Chromosome 1"/>
</dbReference>
<evidence type="ECO:0000313" key="4">
    <source>
        <dbReference type="Proteomes" id="UP000001299"/>
    </source>
</evidence>
<proteinExistence type="predicted"/>
<keyword evidence="1" id="KW-1133">Transmembrane helix</keyword>
<evidence type="ECO:0000256" key="1">
    <source>
        <dbReference type="SAM" id="Phobius"/>
    </source>
</evidence>
<keyword evidence="4" id="KW-1185">Reference proteome</keyword>
<protein>
    <recommendedName>
        <fullName evidence="2">Putative zinc-finger domain-containing protein</fullName>
    </recommendedName>
</protein>
<dbReference type="KEGG" id="bpb:bpr_I1614"/>
<gene>
    <name evidence="3" type="ordered locus">bpr_I1614</name>
</gene>
<reference evidence="3 4" key="1">
    <citation type="journal article" date="2010" name="PLoS ONE">
        <title>The glycobiome of the rumen bacterium Butyrivibrio proteoclasticus B316(T) highlights adaptation to a polysaccharide-rich environment.</title>
        <authorList>
            <person name="Kelly W.J."/>
            <person name="Leahy S.C."/>
            <person name="Altermann E."/>
            <person name="Yeoman C.J."/>
            <person name="Dunne J.C."/>
            <person name="Kong Z."/>
            <person name="Pacheco D.M."/>
            <person name="Li D."/>
            <person name="Noel S.J."/>
            <person name="Moon C.D."/>
            <person name="Cookson A.L."/>
            <person name="Attwood G.T."/>
        </authorList>
    </citation>
    <scope>NUCLEOTIDE SEQUENCE [LARGE SCALE GENOMIC DNA]</scope>
    <source>
        <strain evidence="4">ATCC 51982 / DSM 14932 / B316</strain>
    </source>
</reference>
<evidence type="ECO:0000259" key="2">
    <source>
        <dbReference type="Pfam" id="PF13490"/>
    </source>
</evidence>
<dbReference type="Pfam" id="PF13490">
    <property type="entry name" value="zf-HC2"/>
    <property type="match status" value="1"/>
</dbReference>
<dbReference type="HOGENOM" id="CLU_141480_1_0_9"/>
<sequence length="113" mass="12788">MVEFVMTCKDADKAIARFLDDDLDNRELADFLNHIETCPVCKEELTIQFLVKVGMQRLEDGNTFNLKAELDMLLRDARKKLLGRRYLVLTSYILELLVLALAAATVVLAITIG</sequence>
<dbReference type="STRING" id="515622.bpr_I1614"/>
<keyword evidence="1" id="KW-0472">Membrane</keyword>
<dbReference type="InterPro" id="IPR027383">
    <property type="entry name" value="Znf_put"/>
</dbReference>
<evidence type="ECO:0000313" key="3">
    <source>
        <dbReference type="EMBL" id="ADL34351.1"/>
    </source>
</evidence>